<accession>A0A6N7X512</accession>
<dbReference type="SUPFAM" id="SSF47413">
    <property type="entry name" value="lambda repressor-like DNA-binding domains"/>
    <property type="match status" value="1"/>
</dbReference>
<reference evidence="3 4" key="1">
    <citation type="submission" date="2019-08" db="EMBL/GenBank/DDBJ databases">
        <title>In-depth cultivation of the pig gut microbiome towards novel bacterial diversity and tailored functional studies.</title>
        <authorList>
            <person name="Wylensek D."/>
            <person name="Hitch T.C.A."/>
            <person name="Clavel T."/>
        </authorList>
    </citation>
    <scope>NUCLEOTIDE SEQUENCE [LARGE SCALE GENOMIC DNA]</scope>
    <source>
        <strain evidence="3 4">WCA-MUC-591-APC-4B</strain>
    </source>
</reference>
<dbReference type="PROSITE" id="PS50943">
    <property type="entry name" value="HTH_CROC1"/>
    <property type="match status" value="1"/>
</dbReference>
<dbReference type="SMART" id="SM00530">
    <property type="entry name" value="HTH_XRE"/>
    <property type="match status" value="1"/>
</dbReference>
<name>A0A6N7X512_9FIRM</name>
<keyword evidence="1" id="KW-0238">DNA-binding</keyword>
<evidence type="ECO:0000256" key="1">
    <source>
        <dbReference type="ARBA" id="ARBA00023125"/>
    </source>
</evidence>
<proteinExistence type="predicted"/>
<dbReference type="InterPro" id="IPR010982">
    <property type="entry name" value="Lambda_DNA-bd_dom_sf"/>
</dbReference>
<dbReference type="CDD" id="cd00093">
    <property type="entry name" value="HTH_XRE"/>
    <property type="match status" value="1"/>
</dbReference>
<organism evidence="3 4">
    <name type="scientific">Mogibacterium kristiansenii</name>
    <dbReference type="NCBI Taxonomy" id="2606708"/>
    <lineage>
        <taxon>Bacteria</taxon>
        <taxon>Bacillati</taxon>
        <taxon>Bacillota</taxon>
        <taxon>Clostridia</taxon>
        <taxon>Peptostreptococcales</taxon>
        <taxon>Anaerovoracaceae</taxon>
        <taxon>Mogibacterium</taxon>
    </lineage>
</organism>
<dbReference type="PANTHER" id="PTHR46558:SF11">
    <property type="entry name" value="HTH-TYPE TRANSCRIPTIONAL REGULATOR XRE"/>
    <property type="match status" value="1"/>
</dbReference>
<evidence type="ECO:0000259" key="2">
    <source>
        <dbReference type="PROSITE" id="PS50943"/>
    </source>
</evidence>
<dbReference type="Gene3D" id="1.10.260.40">
    <property type="entry name" value="lambda repressor-like DNA-binding domains"/>
    <property type="match status" value="1"/>
</dbReference>
<evidence type="ECO:0000313" key="3">
    <source>
        <dbReference type="EMBL" id="MST70717.1"/>
    </source>
</evidence>
<sequence>MKTIADNIKALRKNYSLTQGQLGEIAGVTDKAVSTWENGVAVPRMAVARRISEHFGISLSEILEESDEAAKYDVDPKALALAKTIEQNPSLKQALHALQKRPETIPVVQKIGMLTSDEIVMLNQLLSRFYSVRTKK</sequence>
<dbReference type="EMBL" id="VUNA01000008">
    <property type="protein sequence ID" value="MST70717.1"/>
    <property type="molecule type" value="Genomic_DNA"/>
</dbReference>
<keyword evidence="4" id="KW-1185">Reference proteome</keyword>
<gene>
    <name evidence="3" type="ORF">FYJ65_05075</name>
</gene>
<dbReference type="RefSeq" id="WP_154554280.1">
    <property type="nucleotide sequence ID" value="NZ_JAQXUZ010000002.1"/>
</dbReference>
<comment type="caution">
    <text evidence="3">The sequence shown here is derived from an EMBL/GenBank/DDBJ whole genome shotgun (WGS) entry which is preliminary data.</text>
</comment>
<feature type="domain" description="HTH cro/C1-type" evidence="2">
    <location>
        <begin position="8"/>
        <end position="62"/>
    </location>
</feature>
<protein>
    <submittedName>
        <fullName evidence="3">Helix-turn-helix domain-containing protein</fullName>
    </submittedName>
</protein>
<dbReference type="PANTHER" id="PTHR46558">
    <property type="entry name" value="TRACRIPTIONAL REGULATORY PROTEIN-RELATED-RELATED"/>
    <property type="match status" value="1"/>
</dbReference>
<dbReference type="InterPro" id="IPR001387">
    <property type="entry name" value="Cro/C1-type_HTH"/>
</dbReference>
<dbReference type="AlphaFoldDB" id="A0A6N7X512"/>
<dbReference type="GO" id="GO:0003677">
    <property type="term" value="F:DNA binding"/>
    <property type="evidence" value="ECO:0007669"/>
    <property type="project" value="UniProtKB-KW"/>
</dbReference>
<dbReference type="Pfam" id="PF01381">
    <property type="entry name" value="HTH_3"/>
    <property type="match status" value="1"/>
</dbReference>
<evidence type="ECO:0000313" key="4">
    <source>
        <dbReference type="Proteomes" id="UP000469424"/>
    </source>
</evidence>
<dbReference type="Proteomes" id="UP000469424">
    <property type="component" value="Unassembled WGS sequence"/>
</dbReference>